<dbReference type="InterPro" id="IPR015168">
    <property type="entry name" value="SsuA/THI5"/>
</dbReference>
<dbReference type="AlphaFoldDB" id="A0AAE8MWE5"/>
<dbReference type="Pfam" id="PF09084">
    <property type="entry name" value="NMT1"/>
    <property type="match status" value="1"/>
</dbReference>
<keyword evidence="1" id="KW-0732">Signal</keyword>
<feature type="domain" description="SsuA/THI5-like" evidence="2">
    <location>
        <begin position="56"/>
        <end position="240"/>
    </location>
</feature>
<dbReference type="PANTHER" id="PTHR30024:SF42">
    <property type="entry name" value="ALIPHATIC SULFONATES-BINDING PROTEIN-RELATED"/>
    <property type="match status" value="1"/>
</dbReference>
<sequence>MKHRLCLVGALSTLILYTTALRIATSLQWIEHTPQRYAIEHFYNGSSRAQLVSGGVNNLVGDNSFDLAANAETQGLRQLNGRRSLRLIYIICEAQYRIVADRTRGIEAIGDLRGKRIGTIPGTSAGYFVSKLLGVSGIQPNQYSVVSGNACMRAPCGQGTFPQMMQGRQIDAFGLWEPAAEISIRNLGDNAVVFQNGSVYREIYSLYSTEEKLANPSIRADIVEFVRALEKTLEVYNDPPEGIYAEVAPWVGMDADVLKGVWKEHLWTGAWDDWAEEFVEYLVEEDAYLARDGNRRPIPRADIEAFLDTSVLAEL</sequence>
<reference evidence="3" key="1">
    <citation type="submission" date="2018-03" db="EMBL/GenBank/DDBJ databases">
        <authorList>
            <person name="Guldener U."/>
        </authorList>
    </citation>
    <scope>NUCLEOTIDE SEQUENCE</scope>
</reference>
<dbReference type="EMBL" id="ONZQ02000004">
    <property type="protein sequence ID" value="SPO00605.1"/>
    <property type="molecule type" value="Genomic_DNA"/>
</dbReference>
<dbReference type="SUPFAM" id="SSF53850">
    <property type="entry name" value="Periplasmic binding protein-like II"/>
    <property type="match status" value="1"/>
</dbReference>
<evidence type="ECO:0000313" key="4">
    <source>
        <dbReference type="Proteomes" id="UP001187682"/>
    </source>
</evidence>
<dbReference type="Proteomes" id="UP001187682">
    <property type="component" value="Unassembled WGS sequence"/>
</dbReference>
<dbReference type="PANTHER" id="PTHR30024">
    <property type="entry name" value="ALIPHATIC SULFONATES-BINDING PROTEIN-RELATED"/>
    <property type="match status" value="1"/>
</dbReference>
<evidence type="ECO:0000259" key="2">
    <source>
        <dbReference type="Pfam" id="PF09084"/>
    </source>
</evidence>
<dbReference type="Gene3D" id="3.40.190.10">
    <property type="entry name" value="Periplasmic binding protein-like II"/>
    <property type="match status" value="2"/>
</dbReference>
<comment type="caution">
    <text evidence="3">The sequence shown here is derived from an EMBL/GenBank/DDBJ whole genome shotgun (WGS) entry which is preliminary data.</text>
</comment>
<evidence type="ECO:0000256" key="1">
    <source>
        <dbReference type="SAM" id="SignalP"/>
    </source>
</evidence>
<feature type="signal peptide" evidence="1">
    <location>
        <begin position="1"/>
        <end position="20"/>
    </location>
</feature>
<organism evidence="3 4">
    <name type="scientific">Cephalotrichum gorgonifer</name>
    <dbReference type="NCBI Taxonomy" id="2041049"/>
    <lineage>
        <taxon>Eukaryota</taxon>
        <taxon>Fungi</taxon>
        <taxon>Dikarya</taxon>
        <taxon>Ascomycota</taxon>
        <taxon>Pezizomycotina</taxon>
        <taxon>Sordariomycetes</taxon>
        <taxon>Hypocreomycetidae</taxon>
        <taxon>Microascales</taxon>
        <taxon>Microascaceae</taxon>
        <taxon>Cephalotrichum</taxon>
    </lineage>
</organism>
<name>A0AAE8MWE5_9PEZI</name>
<proteinExistence type="predicted"/>
<gene>
    <name evidence="3" type="ORF">DNG_03354</name>
</gene>
<feature type="chain" id="PRO_5042013079" description="SsuA/THI5-like domain-containing protein" evidence="1">
    <location>
        <begin position="21"/>
        <end position="315"/>
    </location>
</feature>
<accession>A0AAE8MWE5</accession>
<evidence type="ECO:0000313" key="3">
    <source>
        <dbReference type="EMBL" id="SPO00605.1"/>
    </source>
</evidence>
<keyword evidence="4" id="KW-1185">Reference proteome</keyword>
<protein>
    <recommendedName>
        <fullName evidence="2">SsuA/THI5-like domain-containing protein</fullName>
    </recommendedName>
</protein>